<evidence type="ECO:0000256" key="1">
    <source>
        <dbReference type="SAM" id="SignalP"/>
    </source>
</evidence>
<feature type="domain" description="Thioredoxin" evidence="2">
    <location>
        <begin position="19"/>
        <end position="155"/>
    </location>
</feature>
<dbReference type="InterPro" id="IPR036249">
    <property type="entry name" value="Thioredoxin-like_sf"/>
</dbReference>
<dbReference type="Pfam" id="PF12543">
    <property type="entry name" value="DUF3738"/>
    <property type="match status" value="1"/>
</dbReference>
<evidence type="ECO:0000313" key="4">
    <source>
        <dbReference type="Proteomes" id="UP000199072"/>
    </source>
</evidence>
<name>A0A1G7LBC8_9SPHI</name>
<dbReference type="Gene3D" id="3.40.30.10">
    <property type="entry name" value="Glutaredoxin"/>
    <property type="match status" value="1"/>
</dbReference>
<dbReference type="AlphaFoldDB" id="A0A1G7LBC8"/>
<dbReference type="SUPFAM" id="SSF52833">
    <property type="entry name" value="Thioredoxin-like"/>
    <property type="match status" value="1"/>
</dbReference>
<dbReference type="InterPro" id="IPR050553">
    <property type="entry name" value="Thioredoxin_ResA/DsbE_sf"/>
</dbReference>
<feature type="chain" id="PRO_5011626354" evidence="1">
    <location>
        <begin position="18"/>
        <end position="395"/>
    </location>
</feature>
<dbReference type="GO" id="GO:0016491">
    <property type="term" value="F:oxidoreductase activity"/>
    <property type="evidence" value="ECO:0007669"/>
    <property type="project" value="InterPro"/>
</dbReference>
<evidence type="ECO:0000313" key="3">
    <source>
        <dbReference type="EMBL" id="SDF46827.1"/>
    </source>
</evidence>
<dbReference type="Pfam" id="PF08534">
    <property type="entry name" value="Redoxin"/>
    <property type="match status" value="1"/>
</dbReference>
<proteinExistence type="predicted"/>
<reference evidence="3 4" key="1">
    <citation type="submission" date="2016-10" db="EMBL/GenBank/DDBJ databases">
        <authorList>
            <person name="de Groot N.N."/>
        </authorList>
    </citation>
    <scope>NUCLEOTIDE SEQUENCE [LARGE SCALE GENOMIC DNA]</scope>
    <source>
        <strain evidence="3 4">47C3B</strain>
    </source>
</reference>
<dbReference type="EMBL" id="FNAI01000018">
    <property type="protein sequence ID" value="SDF46827.1"/>
    <property type="molecule type" value="Genomic_DNA"/>
</dbReference>
<accession>A0A1G7LBC8</accession>
<dbReference type="Proteomes" id="UP000199072">
    <property type="component" value="Unassembled WGS sequence"/>
</dbReference>
<dbReference type="InterPro" id="IPR013766">
    <property type="entry name" value="Thioredoxin_domain"/>
</dbReference>
<gene>
    <name evidence="3" type="ORF">SAMN05216464_118108</name>
</gene>
<keyword evidence="1" id="KW-0732">Signal</keyword>
<feature type="signal peptide" evidence="1">
    <location>
        <begin position="1"/>
        <end position="17"/>
    </location>
</feature>
<organism evidence="3 4">
    <name type="scientific">Mucilaginibacter pineti</name>
    <dbReference type="NCBI Taxonomy" id="1391627"/>
    <lineage>
        <taxon>Bacteria</taxon>
        <taxon>Pseudomonadati</taxon>
        <taxon>Bacteroidota</taxon>
        <taxon>Sphingobacteriia</taxon>
        <taxon>Sphingobacteriales</taxon>
        <taxon>Sphingobacteriaceae</taxon>
        <taxon>Mucilaginibacter</taxon>
    </lineage>
</organism>
<dbReference type="PANTHER" id="PTHR42852:SF13">
    <property type="entry name" value="PROTEIN DIPZ"/>
    <property type="match status" value="1"/>
</dbReference>
<keyword evidence="4" id="KW-1185">Reference proteome</keyword>
<dbReference type="STRING" id="1391627.SAMN05216464_118108"/>
<sequence>MKKIALSLLLLISCAYAQVKNHEVVPDINFTTVLNAPVKATTLSQLKGKIILIEFWATWCGACLEAMPHLKQLQQKYPDRLQVITVTEETAKRTGQYLASRPSNLWFAVDTGGSIAKIFPHQLITHSVLISSEGKLIANTNPESITDLLIDSIVNKKEIHVSEKKDFQISSEDELINTVFPATETLKKRFDMQPEIKGARGLSTAYLTDSTWHGKRITAINCNIVALYRVAYGNFPYRRVIDSSHTQENSPRYCLDIIVENKTELLPTMQNELLKRFDVQARIENQLKDVYVLKVTDPVKFKGIPVNRSGIRTYMGRHGEIDQQGLTMTDFANYLENNGTGRLLVVDETHVDKKFDIKFSFQPENPQSLTDILTAMGLRLNKEKRKVQMLTLHKE</sequence>
<dbReference type="InterPro" id="IPR017801">
    <property type="entry name" value="DUF3738"/>
</dbReference>
<dbReference type="InterPro" id="IPR013740">
    <property type="entry name" value="Redoxin"/>
</dbReference>
<dbReference type="PANTHER" id="PTHR42852">
    <property type="entry name" value="THIOL:DISULFIDE INTERCHANGE PROTEIN DSBE"/>
    <property type="match status" value="1"/>
</dbReference>
<dbReference type="CDD" id="cd02966">
    <property type="entry name" value="TlpA_like_family"/>
    <property type="match status" value="1"/>
</dbReference>
<evidence type="ECO:0000259" key="2">
    <source>
        <dbReference type="PROSITE" id="PS51352"/>
    </source>
</evidence>
<protein>
    <submittedName>
        <fullName evidence="3">Soil-associated protein, TIGR03435 family</fullName>
    </submittedName>
</protein>
<dbReference type="PROSITE" id="PS51352">
    <property type="entry name" value="THIOREDOXIN_2"/>
    <property type="match status" value="1"/>
</dbReference>